<accession>A0ACC1LAT5</accession>
<comment type="caution">
    <text evidence="1">The sequence shown here is derived from an EMBL/GenBank/DDBJ whole genome shotgun (WGS) entry which is preliminary data.</text>
</comment>
<evidence type="ECO:0000313" key="1">
    <source>
        <dbReference type="EMBL" id="KAJ2804182.1"/>
    </source>
</evidence>
<evidence type="ECO:0000313" key="2">
    <source>
        <dbReference type="Proteomes" id="UP001140096"/>
    </source>
</evidence>
<organism evidence="1 2">
    <name type="scientific">Coemansia furcata</name>
    <dbReference type="NCBI Taxonomy" id="417177"/>
    <lineage>
        <taxon>Eukaryota</taxon>
        <taxon>Fungi</taxon>
        <taxon>Fungi incertae sedis</taxon>
        <taxon>Zoopagomycota</taxon>
        <taxon>Kickxellomycotina</taxon>
        <taxon>Kickxellomycetes</taxon>
        <taxon>Kickxellales</taxon>
        <taxon>Kickxellaceae</taxon>
        <taxon>Coemansia</taxon>
    </lineage>
</organism>
<reference evidence="1" key="1">
    <citation type="submission" date="2022-07" db="EMBL/GenBank/DDBJ databases">
        <title>Phylogenomic reconstructions and comparative analyses of Kickxellomycotina fungi.</title>
        <authorList>
            <person name="Reynolds N.K."/>
            <person name="Stajich J.E."/>
            <person name="Barry K."/>
            <person name="Grigoriev I.V."/>
            <person name="Crous P."/>
            <person name="Smith M.E."/>
        </authorList>
    </citation>
    <scope>NUCLEOTIDE SEQUENCE</scope>
    <source>
        <strain evidence="1">CBS 102833</strain>
    </source>
</reference>
<proteinExistence type="predicted"/>
<keyword evidence="2" id="KW-1185">Reference proteome</keyword>
<gene>
    <name evidence="1" type="primary">TGS1_1</name>
    <name evidence="1" type="ORF">H4S07_004287</name>
</gene>
<feature type="non-terminal residue" evidence="1">
    <location>
        <position position="1"/>
    </location>
</feature>
<name>A0ACC1LAT5_9FUNG</name>
<protein>
    <submittedName>
        <fullName evidence="1">Trimethylguanosine synthase</fullName>
    </submittedName>
</protein>
<dbReference type="Proteomes" id="UP001140096">
    <property type="component" value="Unassembled WGS sequence"/>
</dbReference>
<sequence>MARHNAEIYGVADRIEFILGNFYQLAPMLQADVVFMSPPWGGPEYLGAEVFDLDKMPFHSAQEWLDRARMVSKNIVYFMPKNCDPVQLADLYPGAPCEIELNYTSGFLKAVTAYYSDMALSDEGGFSDTTFSEPLDAAQVRKLVNIERILAEYGKLGPQNAKYQKRADNIERQLRPWIEKKDTLIAALGSGDTSGKEQTESEPDQPPEKQEDHEDSSSDAPQPIVQAKPELKRRSSLAEKREELLGEMEGLRRRGVVPNSVEGVERLLKSQRATQEELTSDLVQMASVLKKNSEAFGDLIEKDKTVVEETLNLLNSNVSGVGKHGARLNKYRKRAWGTTGLTWLMILVVVCVFFVLVLFMRIAPKRY</sequence>
<dbReference type="EMBL" id="JANBUP010001679">
    <property type="protein sequence ID" value="KAJ2804182.1"/>
    <property type="molecule type" value="Genomic_DNA"/>
</dbReference>